<dbReference type="eggNOG" id="ENOG503301T">
    <property type="taxonomic scope" value="Bacteria"/>
</dbReference>
<dbReference type="KEGG" id="aey:CDG81_16795"/>
<evidence type="ECO:0000313" key="3">
    <source>
        <dbReference type="EMBL" id="KGI79424.1"/>
    </source>
</evidence>
<feature type="compositionally biased region" description="Polar residues" evidence="1">
    <location>
        <begin position="63"/>
        <end position="80"/>
    </location>
</feature>
<evidence type="ECO:0000313" key="5">
    <source>
        <dbReference type="Proteomes" id="UP000215043"/>
    </source>
</evidence>
<evidence type="ECO:0000313" key="4">
    <source>
        <dbReference type="Proteomes" id="UP000029737"/>
    </source>
</evidence>
<dbReference type="Proteomes" id="UP000029737">
    <property type="component" value="Unassembled WGS sequence"/>
</dbReference>
<keyword evidence="4" id="KW-1185">Reference proteome</keyword>
<dbReference type="HOGENOM" id="CLU_148712_1_0_11"/>
<reference evidence="2 5" key="2">
    <citation type="submission" date="2017-08" db="EMBL/GenBank/DDBJ databases">
        <title>The complete genome sequence of moderately halophilic actinomycete Actinopolyspora erythraea YIM 90600, the producer of novel erythromycin, novel actinopolysporins A-C and tubercidin.</title>
        <authorList>
            <person name="Yin M."/>
            <person name="Tang S."/>
        </authorList>
    </citation>
    <scope>NUCLEOTIDE SEQUENCE [LARGE SCALE GENOMIC DNA]</scope>
    <source>
        <strain evidence="2 5">YIM 90600</strain>
    </source>
</reference>
<proteinExistence type="predicted"/>
<dbReference type="OrthoDB" id="5194954at2"/>
<dbReference type="EMBL" id="JPMV01000045">
    <property type="protein sequence ID" value="KGI79424.1"/>
    <property type="molecule type" value="Genomic_DNA"/>
</dbReference>
<reference evidence="3 4" key="1">
    <citation type="journal article" date="2014" name="PLoS ONE">
        <title>Identification and Characterization of a New Erythromycin Biosynthetic Gene Cluster in Actinopolyspora erythraea YIM90600, a Novel Erythronolide-Producing Halophilic Actinomycete Isolated from Salt Field.</title>
        <authorList>
            <person name="Chen D."/>
            <person name="Feng J."/>
            <person name="Huang L."/>
            <person name="Zhang Q."/>
            <person name="Wu J."/>
            <person name="Zhu X."/>
            <person name="Duan Y."/>
            <person name="Xu Z."/>
        </authorList>
    </citation>
    <scope>NUCLEOTIDE SEQUENCE [LARGE SCALE GENOMIC DNA]</scope>
    <source>
        <strain evidence="3 4">YIM90600</strain>
    </source>
</reference>
<organism evidence="2 5">
    <name type="scientific">Actinopolyspora erythraea</name>
    <dbReference type="NCBI Taxonomy" id="414996"/>
    <lineage>
        <taxon>Bacteria</taxon>
        <taxon>Bacillati</taxon>
        <taxon>Actinomycetota</taxon>
        <taxon>Actinomycetes</taxon>
        <taxon>Actinopolysporales</taxon>
        <taxon>Actinopolysporaceae</taxon>
        <taxon>Actinopolyspora</taxon>
    </lineage>
</organism>
<evidence type="ECO:0000313" key="2">
    <source>
        <dbReference type="EMBL" id="ASU79649.1"/>
    </source>
</evidence>
<feature type="region of interest" description="Disordered" evidence="1">
    <location>
        <begin position="48"/>
        <end position="115"/>
    </location>
</feature>
<sequence>MSSTAELGDVLRALSQLRTGVDELYGRYGDVAVVRRIENDLQRLEIDVSELSTAAPGPPRQRSGASASNTANRGVTTQRESGQREIIEVPDTPYEPSWWQGVDDEGVGGQSPRND</sequence>
<dbReference type="AlphaFoldDB" id="A0A099D076"/>
<dbReference type="EMBL" id="CP022752">
    <property type="protein sequence ID" value="ASU79649.1"/>
    <property type="molecule type" value="Genomic_DNA"/>
</dbReference>
<dbReference type="Proteomes" id="UP000215043">
    <property type="component" value="Chromosome"/>
</dbReference>
<accession>A0A099D076</accession>
<dbReference type="RefSeq" id="WP_043578279.1">
    <property type="nucleotide sequence ID" value="NZ_CP022752.1"/>
</dbReference>
<evidence type="ECO:0000256" key="1">
    <source>
        <dbReference type="SAM" id="MobiDB-lite"/>
    </source>
</evidence>
<gene>
    <name evidence="2" type="ORF">CDG81_16795</name>
    <name evidence="3" type="ORF">IL38_23320</name>
</gene>
<name>A0A099D076_9ACTN</name>
<protein>
    <submittedName>
        <fullName evidence="2">Thioesterase</fullName>
    </submittedName>
</protein>